<sequence>MVKAGRRFGNFSIGFRLSMGFTLILTFLLGAMGFTIYVRDREAFIEEFTGRGWAVVQAVNGYAYQAVKTGNRELLNGIVNSLVKEKYVMQVALLDPKGRVVTYAGSRIKPPSNPELSSAGKSEALLDEKGRVKAVSFLSPVTSEEGTVAGYLYVLYDFNPINDHLKKTMYYIIVNYIIACLAGVVLVRRVILNAVERPVKSLLAATERVSIGDFSHKLEVVSRDELGRLAQAFNTMMDQLGLLFGNIRNIMKDMIQSSDLIGQRSSYIEQYDGNGLDAGRKSELMKEINSAARRITRMGNQLNSLVQQFKTDS</sequence>
<dbReference type="RefSeq" id="WP_148867250.1">
    <property type="nucleotide sequence ID" value="NZ_VNHO01000014.1"/>
</dbReference>
<keyword evidence="4" id="KW-0597">Phosphoprotein</keyword>
<comment type="caution">
    <text evidence="10">The sequence shown here is derived from an EMBL/GenBank/DDBJ whole genome shotgun (WGS) entry which is preliminary data.</text>
</comment>
<dbReference type="Gene3D" id="6.10.340.10">
    <property type="match status" value="1"/>
</dbReference>
<evidence type="ECO:0000256" key="7">
    <source>
        <dbReference type="ARBA" id="ARBA00023136"/>
    </source>
</evidence>
<dbReference type="Pfam" id="PF00672">
    <property type="entry name" value="HAMP"/>
    <property type="match status" value="1"/>
</dbReference>
<dbReference type="Proteomes" id="UP000322294">
    <property type="component" value="Unassembled WGS sequence"/>
</dbReference>
<feature type="domain" description="HAMP" evidence="9">
    <location>
        <begin position="193"/>
        <end position="245"/>
    </location>
</feature>
<keyword evidence="6" id="KW-0418">Kinase</keyword>
<keyword evidence="8" id="KW-1133">Transmembrane helix</keyword>
<dbReference type="GO" id="GO:0000155">
    <property type="term" value="F:phosphorelay sensor kinase activity"/>
    <property type="evidence" value="ECO:0007669"/>
    <property type="project" value="TreeGrafter"/>
</dbReference>
<dbReference type="SUPFAM" id="SSF103190">
    <property type="entry name" value="Sensory domain-like"/>
    <property type="match status" value="1"/>
</dbReference>
<evidence type="ECO:0000256" key="5">
    <source>
        <dbReference type="ARBA" id="ARBA00022679"/>
    </source>
</evidence>
<evidence type="ECO:0000256" key="6">
    <source>
        <dbReference type="ARBA" id="ARBA00022777"/>
    </source>
</evidence>
<dbReference type="InterPro" id="IPR003660">
    <property type="entry name" value="HAMP_dom"/>
</dbReference>
<dbReference type="CDD" id="cd06225">
    <property type="entry name" value="HAMP"/>
    <property type="match status" value="1"/>
</dbReference>
<protein>
    <recommendedName>
        <fullName evidence="3">histidine kinase</fullName>
        <ecNumber evidence="3">2.7.13.3</ecNumber>
    </recommendedName>
</protein>
<dbReference type="SMART" id="SM00304">
    <property type="entry name" value="HAMP"/>
    <property type="match status" value="1"/>
</dbReference>
<dbReference type="InterPro" id="IPR050398">
    <property type="entry name" value="HssS/ArlS-like"/>
</dbReference>
<evidence type="ECO:0000256" key="4">
    <source>
        <dbReference type="ARBA" id="ARBA00022553"/>
    </source>
</evidence>
<keyword evidence="5" id="KW-0808">Transferase</keyword>
<comment type="catalytic activity">
    <reaction evidence="1">
        <text>ATP + protein L-histidine = ADP + protein N-phospho-L-histidine.</text>
        <dbReference type="EC" id="2.7.13.3"/>
    </reaction>
</comment>
<evidence type="ECO:0000259" key="9">
    <source>
        <dbReference type="PROSITE" id="PS50885"/>
    </source>
</evidence>
<evidence type="ECO:0000256" key="1">
    <source>
        <dbReference type="ARBA" id="ARBA00000085"/>
    </source>
</evidence>
<dbReference type="SUPFAM" id="SSF58104">
    <property type="entry name" value="Methyl-accepting chemotaxis protein (MCP) signaling domain"/>
    <property type="match status" value="1"/>
</dbReference>
<dbReference type="PROSITE" id="PS50885">
    <property type="entry name" value="HAMP"/>
    <property type="match status" value="1"/>
</dbReference>
<dbReference type="EC" id="2.7.13.3" evidence="3"/>
<evidence type="ECO:0000313" key="10">
    <source>
        <dbReference type="EMBL" id="TYP53777.1"/>
    </source>
</evidence>
<dbReference type="PANTHER" id="PTHR45528:SF10">
    <property type="entry name" value="METHYL-ACCEPTING CHEMOTAXIS PROTEIN"/>
    <property type="match status" value="1"/>
</dbReference>
<evidence type="ECO:0000256" key="8">
    <source>
        <dbReference type="SAM" id="Phobius"/>
    </source>
</evidence>
<dbReference type="GO" id="GO:0005886">
    <property type="term" value="C:plasma membrane"/>
    <property type="evidence" value="ECO:0007669"/>
    <property type="project" value="TreeGrafter"/>
</dbReference>
<keyword evidence="8" id="KW-0812">Transmembrane</keyword>
<dbReference type="EMBL" id="VNHO01000014">
    <property type="protein sequence ID" value="TYP53777.1"/>
    <property type="molecule type" value="Genomic_DNA"/>
</dbReference>
<feature type="transmembrane region" description="Helical" evidence="8">
    <location>
        <begin position="21"/>
        <end position="38"/>
    </location>
</feature>
<dbReference type="OrthoDB" id="1785403at2"/>
<dbReference type="AlphaFoldDB" id="A0A5S5AQ54"/>
<dbReference type="InterPro" id="IPR029151">
    <property type="entry name" value="Sensor-like_sf"/>
</dbReference>
<evidence type="ECO:0000313" key="11">
    <source>
        <dbReference type="Proteomes" id="UP000322294"/>
    </source>
</evidence>
<accession>A0A5S5AQ54</accession>
<evidence type="ECO:0000256" key="3">
    <source>
        <dbReference type="ARBA" id="ARBA00012438"/>
    </source>
</evidence>
<gene>
    <name evidence="10" type="ORF">LZ11_01499</name>
</gene>
<reference evidence="10 11" key="1">
    <citation type="submission" date="2019-07" db="EMBL/GenBank/DDBJ databases">
        <title>Genomic Encyclopedia of Type Strains, Phase I: the one thousand microbial genomes (KMG-I) project.</title>
        <authorList>
            <person name="Kyrpides N."/>
        </authorList>
    </citation>
    <scope>NUCLEOTIDE SEQUENCE [LARGE SCALE GENOMIC DNA]</scope>
    <source>
        <strain evidence="10 11">DSM 16647</strain>
    </source>
</reference>
<comment type="subcellular location">
    <subcellularLocation>
        <location evidence="2">Membrane</location>
        <topology evidence="2">Multi-pass membrane protein</topology>
    </subcellularLocation>
</comment>
<evidence type="ECO:0000256" key="2">
    <source>
        <dbReference type="ARBA" id="ARBA00004141"/>
    </source>
</evidence>
<name>A0A5S5AQ54_9FIRM</name>
<feature type="transmembrane region" description="Helical" evidence="8">
    <location>
        <begin position="168"/>
        <end position="187"/>
    </location>
</feature>
<dbReference type="PANTHER" id="PTHR45528">
    <property type="entry name" value="SENSOR HISTIDINE KINASE CPXA"/>
    <property type="match status" value="1"/>
</dbReference>
<keyword evidence="11" id="KW-1185">Reference proteome</keyword>
<keyword evidence="7 8" id="KW-0472">Membrane</keyword>
<proteinExistence type="predicted"/>
<organism evidence="10 11">
    <name type="scientific">Thermosediminibacter litoriperuensis</name>
    <dbReference type="NCBI Taxonomy" id="291989"/>
    <lineage>
        <taxon>Bacteria</taxon>
        <taxon>Bacillati</taxon>
        <taxon>Bacillota</taxon>
        <taxon>Clostridia</taxon>
        <taxon>Thermosediminibacterales</taxon>
        <taxon>Thermosediminibacteraceae</taxon>
        <taxon>Thermosediminibacter</taxon>
    </lineage>
</organism>
<dbReference type="SUPFAM" id="SSF158472">
    <property type="entry name" value="HAMP domain-like"/>
    <property type="match status" value="1"/>
</dbReference>